<dbReference type="PANTHER" id="PTHR11712:SF352">
    <property type="entry name" value="3-OXOACYL-[ACYL-CARRIER-PROTEIN] SYNTHASE"/>
    <property type="match status" value="1"/>
</dbReference>
<proteinExistence type="inferred from homology"/>
<reference evidence="15" key="2">
    <citation type="submission" date="2020-09" db="EMBL/GenBank/DDBJ databases">
        <authorList>
            <person name="Sun Q."/>
            <person name="Kim S."/>
        </authorList>
    </citation>
    <scope>NUCLEOTIDE SEQUENCE</scope>
    <source>
        <strain evidence="15">KCTC 42249</strain>
    </source>
</reference>
<keyword evidence="6 13" id="KW-0808">Transferase</keyword>
<evidence type="ECO:0000256" key="13">
    <source>
        <dbReference type="RuleBase" id="RU003694"/>
    </source>
</evidence>
<dbReference type="SUPFAM" id="SSF53901">
    <property type="entry name" value="Thiolase-like"/>
    <property type="match status" value="2"/>
</dbReference>
<dbReference type="InterPro" id="IPR014031">
    <property type="entry name" value="Ketoacyl_synth_C"/>
</dbReference>
<dbReference type="InterPro" id="IPR020841">
    <property type="entry name" value="PKS_Beta-ketoAc_synthase_dom"/>
</dbReference>
<sequence length="403" mass="41402">MARPRIVITGIGGICALGNDVDAIWSSMKAGRSGIGQLENVDTSALQVKVGAEIKAMPDHGLDRRRLITMDRFSLLAVLAAKQAFAQAGLVIDEGNTRRVGAAVGVGVFGAETADENYDAVLVQKKPRTNIFTVPRIMPGAPAGQVSMELGLRGPVFGVTSACSSSNHAFASALDQLLLGRADVMLAGGTDAPLSFGVLKSWEALRVLSPDVCRPFSADRQGLVIGEGAGMVVLETEDHAKARGATILAELAGVGLSADASDIVAPTVDGPAAAMAACLRDAGLSPEDVDYLNAHGTGTSANDQIETQAIKRVFGDAAGALSISSTKSMHGHALGASGALEMIACVMAIRHSIVPPTIGYREADPACDLDVTPNVAKERPVRAALSNAFAFGGTNAVIALKAV</sequence>
<dbReference type="Pfam" id="PF02801">
    <property type="entry name" value="Ketoacyl-synt_C"/>
    <property type="match status" value="1"/>
</dbReference>
<reference evidence="15" key="1">
    <citation type="journal article" date="2014" name="Int. J. Syst. Evol. Microbiol.">
        <title>Complete genome sequence of Corynebacterium casei LMG S-19264T (=DSM 44701T), isolated from a smear-ripened cheese.</title>
        <authorList>
            <consortium name="US DOE Joint Genome Institute (JGI-PGF)"/>
            <person name="Walter F."/>
            <person name="Albersmeier A."/>
            <person name="Kalinowski J."/>
            <person name="Ruckert C."/>
        </authorList>
    </citation>
    <scope>NUCLEOTIDE SEQUENCE</scope>
    <source>
        <strain evidence="15">KCTC 42249</strain>
    </source>
</reference>
<keyword evidence="3" id="KW-0536">Nodulation</keyword>
<dbReference type="RefSeq" id="WP_189504214.1">
    <property type="nucleotide sequence ID" value="NZ_BMZQ01000002.1"/>
</dbReference>
<comment type="function">
    <text evidence="10">Proposed to synthesize NOD factor fatty acyl chain. Involved in the synthesis of a highly unsaturated fatty acid moiety, which forms part of a lipo-oligosaccharide that is responsible for host specificity.</text>
</comment>
<protein>
    <recommendedName>
        <fullName evidence="11">Nodulation protein E</fullName>
    </recommendedName>
    <alternativeName>
        <fullName evidence="12">Host-specificity of nodulation protein B</fullName>
    </alternativeName>
</protein>
<evidence type="ECO:0000256" key="2">
    <source>
        <dbReference type="ARBA" id="ARBA00008467"/>
    </source>
</evidence>
<dbReference type="SMART" id="SM00825">
    <property type="entry name" value="PKS_KS"/>
    <property type="match status" value="1"/>
</dbReference>
<evidence type="ECO:0000256" key="1">
    <source>
        <dbReference type="ARBA" id="ARBA00004533"/>
    </source>
</evidence>
<dbReference type="InterPro" id="IPR014030">
    <property type="entry name" value="Ketoacyl_synth_N"/>
</dbReference>
<dbReference type="PANTHER" id="PTHR11712">
    <property type="entry name" value="POLYKETIDE SYNTHASE-RELATED"/>
    <property type="match status" value="1"/>
</dbReference>
<dbReference type="InterPro" id="IPR016039">
    <property type="entry name" value="Thiolase-like"/>
</dbReference>
<dbReference type="Pfam" id="PF00109">
    <property type="entry name" value="ketoacyl-synt"/>
    <property type="match status" value="1"/>
</dbReference>
<evidence type="ECO:0000256" key="4">
    <source>
        <dbReference type="ARBA" id="ARBA00022475"/>
    </source>
</evidence>
<keyword evidence="16" id="KW-1185">Reference proteome</keyword>
<evidence type="ECO:0000256" key="5">
    <source>
        <dbReference type="ARBA" id="ARBA00022519"/>
    </source>
</evidence>
<name>A0A8J3DPI0_9HYPH</name>
<evidence type="ECO:0000256" key="8">
    <source>
        <dbReference type="ARBA" id="ARBA00022989"/>
    </source>
</evidence>
<accession>A0A8J3DPI0</accession>
<dbReference type="InterPro" id="IPR000794">
    <property type="entry name" value="Beta-ketoacyl_synthase"/>
</dbReference>
<evidence type="ECO:0000256" key="6">
    <source>
        <dbReference type="ARBA" id="ARBA00022679"/>
    </source>
</evidence>
<dbReference type="NCBIfam" id="NF005589">
    <property type="entry name" value="PRK07314.1"/>
    <property type="match status" value="1"/>
</dbReference>
<evidence type="ECO:0000256" key="3">
    <source>
        <dbReference type="ARBA" id="ARBA00022458"/>
    </source>
</evidence>
<dbReference type="CDD" id="cd00834">
    <property type="entry name" value="KAS_I_II"/>
    <property type="match status" value="1"/>
</dbReference>
<keyword evidence="8" id="KW-1133">Transmembrane helix</keyword>
<comment type="subcellular location">
    <subcellularLocation>
        <location evidence="1">Cell inner membrane</location>
    </subcellularLocation>
</comment>
<evidence type="ECO:0000256" key="11">
    <source>
        <dbReference type="ARBA" id="ARBA00039445"/>
    </source>
</evidence>
<evidence type="ECO:0000256" key="12">
    <source>
        <dbReference type="ARBA" id="ARBA00041756"/>
    </source>
</evidence>
<gene>
    <name evidence="15" type="ORF">GCM10016234_24450</name>
</gene>
<organism evidence="15 16">
    <name type="scientific">Tianweitania populi</name>
    <dbReference type="NCBI Taxonomy" id="1607949"/>
    <lineage>
        <taxon>Bacteria</taxon>
        <taxon>Pseudomonadati</taxon>
        <taxon>Pseudomonadota</taxon>
        <taxon>Alphaproteobacteria</taxon>
        <taxon>Hyphomicrobiales</taxon>
        <taxon>Phyllobacteriaceae</taxon>
        <taxon>Tianweitania</taxon>
    </lineage>
</organism>
<comment type="similarity">
    <text evidence="2 13">Belongs to the thiolase-like superfamily. Beta-ketoacyl-ACP synthases family.</text>
</comment>
<dbReference type="PROSITE" id="PS52004">
    <property type="entry name" value="KS3_2"/>
    <property type="match status" value="1"/>
</dbReference>
<dbReference type="Gene3D" id="3.40.47.10">
    <property type="match status" value="1"/>
</dbReference>
<dbReference type="AlphaFoldDB" id="A0A8J3DPI0"/>
<evidence type="ECO:0000256" key="9">
    <source>
        <dbReference type="ARBA" id="ARBA00023136"/>
    </source>
</evidence>
<keyword evidence="4" id="KW-1003">Cell membrane</keyword>
<evidence type="ECO:0000313" key="16">
    <source>
        <dbReference type="Proteomes" id="UP000630142"/>
    </source>
</evidence>
<evidence type="ECO:0000256" key="10">
    <source>
        <dbReference type="ARBA" id="ARBA00037576"/>
    </source>
</evidence>
<dbReference type="GO" id="GO:0005886">
    <property type="term" value="C:plasma membrane"/>
    <property type="evidence" value="ECO:0007669"/>
    <property type="project" value="UniProtKB-SubCell"/>
</dbReference>
<keyword evidence="9" id="KW-0472">Membrane</keyword>
<keyword evidence="7" id="KW-0812">Transmembrane</keyword>
<dbReference type="PROSITE" id="PS00606">
    <property type="entry name" value="KS3_1"/>
    <property type="match status" value="1"/>
</dbReference>
<evidence type="ECO:0000256" key="7">
    <source>
        <dbReference type="ARBA" id="ARBA00022692"/>
    </source>
</evidence>
<dbReference type="InterPro" id="IPR018201">
    <property type="entry name" value="Ketoacyl_synth_AS"/>
</dbReference>
<keyword evidence="5" id="KW-0997">Cell inner membrane</keyword>
<dbReference type="GO" id="GO:0004315">
    <property type="term" value="F:3-oxoacyl-[acyl-carrier-protein] synthase activity"/>
    <property type="evidence" value="ECO:0007669"/>
    <property type="project" value="InterPro"/>
</dbReference>
<evidence type="ECO:0000259" key="14">
    <source>
        <dbReference type="PROSITE" id="PS52004"/>
    </source>
</evidence>
<evidence type="ECO:0000313" key="15">
    <source>
        <dbReference type="EMBL" id="GHD16386.1"/>
    </source>
</evidence>
<dbReference type="GO" id="GO:0006633">
    <property type="term" value="P:fatty acid biosynthetic process"/>
    <property type="evidence" value="ECO:0007669"/>
    <property type="project" value="InterPro"/>
</dbReference>
<dbReference type="EMBL" id="BMZQ01000002">
    <property type="protein sequence ID" value="GHD16386.1"/>
    <property type="molecule type" value="Genomic_DNA"/>
</dbReference>
<feature type="domain" description="Ketosynthase family 3 (KS3)" evidence="14">
    <location>
        <begin position="3"/>
        <end position="402"/>
    </location>
</feature>
<comment type="caution">
    <text evidence="15">The sequence shown here is derived from an EMBL/GenBank/DDBJ whole genome shotgun (WGS) entry which is preliminary data.</text>
</comment>
<dbReference type="Proteomes" id="UP000630142">
    <property type="component" value="Unassembled WGS sequence"/>
</dbReference>